<feature type="compositionally biased region" description="Basic and acidic residues" evidence="1">
    <location>
        <begin position="13"/>
        <end position="35"/>
    </location>
</feature>
<feature type="region of interest" description="Disordered" evidence="1">
    <location>
        <begin position="1"/>
        <end position="94"/>
    </location>
</feature>
<evidence type="ECO:0000313" key="2">
    <source>
        <dbReference type="EMBL" id="BFG04562.1"/>
    </source>
</evidence>
<accession>A0AAU9G7V3</accession>
<gene>
    <name evidence="2" type="ORF">DMAD_03503</name>
</gene>
<keyword evidence="3" id="KW-1185">Reference proteome</keyword>
<dbReference type="EMBL" id="AP029267">
    <property type="protein sequence ID" value="BFG04562.1"/>
    <property type="molecule type" value="Genomic_DNA"/>
</dbReference>
<organism evidence="2 3">
    <name type="scientific">Drosophila madeirensis</name>
    <name type="common">Fruit fly</name>
    <dbReference type="NCBI Taxonomy" id="30013"/>
    <lineage>
        <taxon>Eukaryota</taxon>
        <taxon>Metazoa</taxon>
        <taxon>Ecdysozoa</taxon>
        <taxon>Arthropoda</taxon>
        <taxon>Hexapoda</taxon>
        <taxon>Insecta</taxon>
        <taxon>Pterygota</taxon>
        <taxon>Neoptera</taxon>
        <taxon>Endopterygota</taxon>
        <taxon>Diptera</taxon>
        <taxon>Brachycera</taxon>
        <taxon>Muscomorpha</taxon>
        <taxon>Ephydroidea</taxon>
        <taxon>Drosophilidae</taxon>
        <taxon>Drosophila</taxon>
        <taxon>Sophophora</taxon>
    </lineage>
</organism>
<sequence>MEKPTASQKKLPKRNELTKKRTTRTKQEALSVEKLEMEEDASENQSDVETEDEVDTDEGESGQQEAAVGVSSMFAEMKEKDEKEDNAKEKFTAEDLKSMEELSRMPLAAMVAHIQALDTDLYELSQRETRELSRSKHLRIFSNYRRRSK</sequence>
<feature type="compositionally biased region" description="Acidic residues" evidence="1">
    <location>
        <begin position="36"/>
        <end position="60"/>
    </location>
</feature>
<dbReference type="Pfam" id="PF10044">
    <property type="entry name" value="LIN52"/>
    <property type="match status" value="1"/>
</dbReference>
<reference evidence="2 3" key="1">
    <citation type="submission" date="2024-02" db="EMBL/GenBank/DDBJ databases">
        <title>A chromosome-level genome assembly of Drosophila madeirensis, a fruit fly species endemic to Madeira island.</title>
        <authorList>
            <person name="Tomihara K."/>
            <person name="Llopart A."/>
            <person name="Yamamoto D."/>
        </authorList>
    </citation>
    <scope>NUCLEOTIDE SEQUENCE [LARGE SCALE GENOMIC DNA]</scope>
    <source>
        <strain evidence="2 3">RF1</strain>
    </source>
</reference>
<dbReference type="GO" id="GO:0070176">
    <property type="term" value="C:DRM complex"/>
    <property type="evidence" value="ECO:0007669"/>
    <property type="project" value="InterPro"/>
</dbReference>
<evidence type="ECO:0000313" key="3">
    <source>
        <dbReference type="Proteomes" id="UP001500889"/>
    </source>
</evidence>
<dbReference type="InterPro" id="IPR018737">
    <property type="entry name" value="DREAM_LIN52"/>
</dbReference>
<proteinExistence type="predicted"/>
<dbReference type="AlphaFoldDB" id="A0AAU9G7V3"/>
<evidence type="ECO:0000256" key="1">
    <source>
        <dbReference type="SAM" id="MobiDB-lite"/>
    </source>
</evidence>
<name>A0AAU9G7V3_DROMD</name>
<feature type="compositionally biased region" description="Basic and acidic residues" evidence="1">
    <location>
        <begin position="76"/>
        <end position="94"/>
    </location>
</feature>
<dbReference type="Proteomes" id="UP001500889">
    <property type="component" value="Chromosome E"/>
</dbReference>
<dbReference type="GO" id="GO:0006355">
    <property type="term" value="P:regulation of DNA-templated transcription"/>
    <property type="evidence" value="ECO:0007669"/>
    <property type="project" value="InterPro"/>
</dbReference>
<protein>
    <submittedName>
        <fullName evidence="2">Uncharacterized protein</fullName>
    </submittedName>
</protein>